<evidence type="ECO:0000256" key="4">
    <source>
        <dbReference type="ARBA" id="ARBA00023128"/>
    </source>
</evidence>
<dbReference type="PANTHER" id="PTHR21237">
    <property type="entry name" value="GRPE PROTEIN"/>
    <property type="match status" value="1"/>
</dbReference>
<dbReference type="FunFam" id="2.30.22.10:FF:000002">
    <property type="entry name" value="GrpE protein homolog"/>
    <property type="match status" value="1"/>
</dbReference>
<dbReference type="GO" id="GO:0006457">
    <property type="term" value="P:protein folding"/>
    <property type="evidence" value="ECO:0007669"/>
    <property type="project" value="InterPro"/>
</dbReference>
<dbReference type="SUPFAM" id="SSF58014">
    <property type="entry name" value="Coiled-coil domain of nucleotide exchange factor GrpE"/>
    <property type="match status" value="1"/>
</dbReference>
<keyword evidence="3" id="KW-0809">Transit peptide</keyword>
<dbReference type="STRING" id="104421.E2AKF8"/>
<organism evidence="11">
    <name type="scientific">Camponotus floridanus</name>
    <name type="common">Florida carpenter ant</name>
    <dbReference type="NCBI Taxonomy" id="104421"/>
    <lineage>
        <taxon>Eukaryota</taxon>
        <taxon>Metazoa</taxon>
        <taxon>Ecdysozoa</taxon>
        <taxon>Arthropoda</taxon>
        <taxon>Hexapoda</taxon>
        <taxon>Insecta</taxon>
        <taxon>Pterygota</taxon>
        <taxon>Neoptera</taxon>
        <taxon>Endopterygota</taxon>
        <taxon>Hymenoptera</taxon>
        <taxon>Apocrita</taxon>
        <taxon>Aculeata</taxon>
        <taxon>Formicoidea</taxon>
        <taxon>Formicidae</taxon>
        <taxon>Formicinae</taxon>
        <taxon>Camponotus</taxon>
    </lineage>
</organism>
<evidence type="ECO:0000313" key="10">
    <source>
        <dbReference type="EMBL" id="EFN66100.1"/>
    </source>
</evidence>
<dbReference type="CDD" id="cd00446">
    <property type="entry name" value="GrpE"/>
    <property type="match status" value="1"/>
</dbReference>
<keyword evidence="9" id="KW-0175">Coiled coil</keyword>
<dbReference type="GO" id="GO:0051087">
    <property type="term" value="F:protein-folding chaperone binding"/>
    <property type="evidence" value="ECO:0007669"/>
    <property type="project" value="InterPro"/>
</dbReference>
<dbReference type="PROSITE" id="PS01071">
    <property type="entry name" value="GRPE"/>
    <property type="match status" value="1"/>
</dbReference>
<dbReference type="GO" id="GO:0000774">
    <property type="term" value="F:adenyl-nucleotide exchange factor activity"/>
    <property type="evidence" value="ECO:0007669"/>
    <property type="project" value="InterPro"/>
</dbReference>
<accession>E2AKF8</accession>
<sequence>MTSIVIPAAMRFSRLTIDNLYQINKRNLHRLSQVSSAFSWQKQYYGTITEEKKPDAANVPPRVEQEATEKIKTELELINKELAELKESKDVLEDKYKRALAEGENIRIRLTKQIHDAKLFGIQGFCKDLLDVADILGKATESVPKAELTEKNPHLKSLYEGLIMTEAQLHKVFKKHGLISLNPINEKFDPNEHEALFQQEVEGKEPGTIVVVSKIGYKLHERIVRPALVGVAKG</sequence>
<dbReference type="Pfam" id="PF01025">
    <property type="entry name" value="GrpE"/>
    <property type="match status" value="1"/>
</dbReference>
<dbReference type="SUPFAM" id="SSF51064">
    <property type="entry name" value="Head domain of nucleotide exchange factor GrpE"/>
    <property type="match status" value="1"/>
</dbReference>
<dbReference type="InterPro" id="IPR013805">
    <property type="entry name" value="GrpE_CC"/>
</dbReference>
<dbReference type="PRINTS" id="PR00773">
    <property type="entry name" value="GRPEPROTEIN"/>
</dbReference>
<evidence type="ECO:0000256" key="7">
    <source>
        <dbReference type="RuleBase" id="RU000640"/>
    </source>
</evidence>
<evidence type="ECO:0000256" key="2">
    <source>
        <dbReference type="ARBA" id="ARBA00009054"/>
    </source>
</evidence>
<name>E2AKF8_CAMFO</name>
<dbReference type="GO" id="GO:0001405">
    <property type="term" value="C:PAM complex, Tim23 associated import motor"/>
    <property type="evidence" value="ECO:0007669"/>
    <property type="project" value="TreeGrafter"/>
</dbReference>
<comment type="similarity">
    <text evidence="2 8">Belongs to the GrpE family.</text>
</comment>
<proteinExistence type="inferred from homology"/>
<dbReference type="InParanoid" id="E2AKF8"/>
<feature type="coiled-coil region" evidence="9">
    <location>
        <begin position="68"/>
        <end position="102"/>
    </location>
</feature>
<keyword evidence="5 7" id="KW-0143">Chaperone</keyword>
<dbReference type="GO" id="GO:0051082">
    <property type="term" value="F:unfolded protein binding"/>
    <property type="evidence" value="ECO:0007669"/>
    <property type="project" value="TreeGrafter"/>
</dbReference>
<dbReference type="AlphaFoldDB" id="E2AKF8"/>
<keyword evidence="11" id="KW-1185">Reference proteome</keyword>
<dbReference type="GO" id="GO:0030150">
    <property type="term" value="P:protein import into mitochondrial matrix"/>
    <property type="evidence" value="ECO:0007669"/>
    <property type="project" value="TreeGrafter"/>
</dbReference>
<keyword evidence="4 7" id="KW-0496">Mitochondrion</keyword>
<dbReference type="Proteomes" id="UP000000311">
    <property type="component" value="Unassembled WGS sequence"/>
</dbReference>
<dbReference type="OMA" id="NEHHAMF"/>
<dbReference type="EMBL" id="GL440262">
    <property type="protein sequence ID" value="EFN66100.1"/>
    <property type="molecule type" value="Genomic_DNA"/>
</dbReference>
<dbReference type="FunCoup" id="E2AKF8">
    <property type="interactions" value="1680"/>
</dbReference>
<gene>
    <name evidence="10" type="ORF">EAG_15390</name>
</gene>
<dbReference type="PANTHER" id="PTHR21237:SF23">
    <property type="entry name" value="GRPE PROTEIN HOMOLOG, MITOCHONDRIAL"/>
    <property type="match status" value="1"/>
</dbReference>
<evidence type="ECO:0000313" key="11">
    <source>
        <dbReference type="Proteomes" id="UP000000311"/>
    </source>
</evidence>
<dbReference type="KEGG" id="cfo:105253441"/>
<comment type="function">
    <text evidence="6">Essential component of the PAM complex, a complex required for the translocation of transit peptide-containing proteins from the inner membrane into the mitochondrial matrix in an ATP-dependent manner. Seems to control the nucleotide-dependent binding of mitochondrial HSP70 to substrate proteins.</text>
</comment>
<comment type="subcellular location">
    <subcellularLocation>
        <location evidence="1 7">Mitochondrion matrix</location>
    </subcellularLocation>
</comment>
<evidence type="ECO:0000256" key="6">
    <source>
        <dbReference type="ARBA" id="ARBA00045572"/>
    </source>
</evidence>
<dbReference type="InterPro" id="IPR009012">
    <property type="entry name" value="GrpE_head"/>
</dbReference>
<dbReference type="Gene3D" id="2.30.22.10">
    <property type="entry name" value="Head domain of nucleotide exchange factor GrpE"/>
    <property type="match status" value="1"/>
</dbReference>
<evidence type="ECO:0000256" key="3">
    <source>
        <dbReference type="ARBA" id="ARBA00022946"/>
    </source>
</evidence>
<evidence type="ECO:0000256" key="8">
    <source>
        <dbReference type="RuleBase" id="RU004478"/>
    </source>
</evidence>
<dbReference type="HAMAP" id="MF_01151">
    <property type="entry name" value="GrpE"/>
    <property type="match status" value="1"/>
</dbReference>
<reference evidence="10 11" key="1">
    <citation type="journal article" date="2010" name="Science">
        <title>Genomic comparison of the ants Camponotus floridanus and Harpegnathos saltator.</title>
        <authorList>
            <person name="Bonasio R."/>
            <person name="Zhang G."/>
            <person name="Ye C."/>
            <person name="Mutti N.S."/>
            <person name="Fang X."/>
            <person name="Qin N."/>
            <person name="Donahue G."/>
            <person name="Yang P."/>
            <person name="Li Q."/>
            <person name="Li C."/>
            <person name="Zhang P."/>
            <person name="Huang Z."/>
            <person name="Berger S.L."/>
            <person name="Reinberg D."/>
            <person name="Wang J."/>
            <person name="Liebig J."/>
        </authorList>
    </citation>
    <scope>NUCLEOTIDE SEQUENCE [LARGE SCALE GENOMIC DNA]</scope>
    <source>
        <strain evidence="11">C129</strain>
    </source>
</reference>
<dbReference type="Gene3D" id="3.90.20.20">
    <property type="match status" value="1"/>
</dbReference>
<evidence type="ECO:0000256" key="1">
    <source>
        <dbReference type="ARBA" id="ARBA00004305"/>
    </source>
</evidence>
<dbReference type="OrthoDB" id="201635at2759"/>
<evidence type="ECO:0000256" key="9">
    <source>
        <dbReference type="SAM" id="Coils"/>
    </source>
</evidence>
<protein>
    <recommendedName>
        <fullName evidence="7">GrpE protein homolog</fullName>
    </recommendedName>
</protein>
<dbReference type="GO" id="GO:0042803">
    <property type="term" value="F:protein homodimerization activity"/>
    <property type="evidence" value="ECO:0007669"/>
    <property type="project" value="InterPro"/>
</dbReference>
<dbReference type="InterPro" id="IPR000740">
    <property type="entry name" value="GrpE"/>
</dbReference>
<evidence type="ECO:0000256" key="5">
    <source>
        <dbReference type="ARBA" id="ARBA00023186"/>
    </source>
</evidence>
<dbReference type="FunFam" id="3.90.20.20:FF:000003">
    <property type="entry name" value="GrpE protein homolog"/>
    <property type="match status" value="1"/>
</dbReference>